<dbReference type="GO" id="GO:0005975">
    <property type="term" value="P:carbohydrate metabolic process"/>
    <property type="evidence" value="ECO:0007669"/>
    <property type="project" value="InterPro"/>
</dbReference>
<dbReference type="InterPro" id="IPR013830">
    <property type="entry name" value="SGNH_hydro"/>
</dbReference>
<dbReference type="InterPro" id="IPR001919">
    <property type="entry name" value="CBD2"/>
</dbReference>
<dbReference type="InterPro" id="IPR036514">
    <property type="entry name" value="SGNH_hydro_sf"/>
</dbReference>
<dbReference type="PANTHER" id="PTHR30383:SF2">
    <property type="entry name" value="CELLULOSE-BINDING PROTEIN"/>
    <property type="match status" value="1"/>
</dbReference>
<dbReference type="KEGG" id="apre:CNX65_09140"/>
<feature type="domain" description="CBM2" evidence="2">
    <location>
        <begin position="274"/>
        <end position="378"/>
    </location>
</feature>
<dbReference type="Proteomes" id="UP000218505">
    <property type="component" value="Chromosome"/>
</dbReference>
<dbReference type="Gene3D" id="3.40.50.1110">
    <property type="entry name" value="SGNH hydrolase"/>
    <property type="match status" value="1"/>
</dbReference>
<proteinExistence type="predicted"/>
<dbReference type="InterPro" id="IPR051532">
    <property type="entry name" value="Ester_Hydrolysis_Enzymes"/>
</dbReference>
<reference evidence="3" key="1">
    <citation type="submission" date="2017-09" db="EMBL/GenBank/DDBJ databases">
        <title>Complete Genome Sequence of ansamitocin-producing Bacterium Actinosynnema pretiosum X47.</title>
        <authorList>
            <person name="Cao G."/>
            <person name="Zong G."/>
            <person name="Zhong C."/>
            <person name="Fu J."/>
        </authorList>
    </citation>
    <scope>NUCLEOTIDE SEQUENCE [LARGE SCALE GENOMIC DNA]</scope>
    <source>
        <strain evidence="3">X47</strain>
    </source>
</reference>
<dbReference type="GO" id="GO:0030247">
    <property type="term" value="F:polysaccharide binding"/>
    <property type="evidence" value="ECO:0007669"/>
    <property type="project" value="UniProtKB-UniRule"/>
</dbReference>
<dbReference type="InterPro" id="IPR012291">
    <property type="entry name" value="CBM2_carb-bd_dom_sf"/>
</dbReference>
<dbReference type="SUPFAM" id="SSF49384">
    <property type="entry name" value="Carbohydrate-binding domain"/>
    <property type="match status" value="1"/>
</dbReference>
<evidence type="ECO:0000313" key="3">
    <source>
        <dbReference type="EMBL" id="ATE53440.1"/>
    </source>
</evidence>
<evidence type="ECO:0000313" key="4">
    <source>
        <dbReference type="Proteomes" id="UP000218505"/>
    </source>
</evidence>
<feature type="compositionally biased region" description="Low complexity" evidence="1">
    <location>
        <begin position="254"/>
        <end position="273"/>
    </location>
</feature>
<dbReference type="InterPro" id="IPR008965">
    <property type="entry name" value="CBM2/CBM3_carb-bd_dom_sf"/>
</dbReference>
<dbReference type="SUPFAM" id="SSF52266">
    <property type="entry name" value="SGNH hydrolase"/>
    <property type="match status" value="1"/>
</dbReference>
<dbReference type="RefSeq" id="WP_096492383.1">
    <property type="nucleotide sequence ID" value="NZ_CP023445.1"/>
</dbReference>
<name>A0A290Z332_9PSEU</name>
<accession>A0A290Z332</accession>
<dbReference type="CDD" id="cd01833">
    <property type="entry name" value="XynB_like"/>
    <property type="match status" value="1"/>
</dbReference>
<evidence type="ECO:0000259" key="2">
    <source>
        <dbReference type="PROSITE" id="PS51173"/>
    </source>
</evidence>
<dbReference type="SMART" id="SM00637">
    <property type="entry name" value="CBD_II"/>
    <property type="match status" value="1"/>
</dbReference>
<dbReference type="PROSITE" id="PS51173">
    <property type="entry name" value="CBM2"/>
    <property type="match status" value="1"/>
</dbReference>
<dbReference type="AlphaFoldDB" id="A0A290Z332"/>
<evidence type="ECO:0000256" key="1">
    <source>
        <dbReference type="SAM" id="MobiDB-lite"/>
    </source>
</evidence>
<keyword evidence="4" id="KW-1185">Reference proteome</keyword>
<dbReference type="PANTHER" id="PTHR30383">
    <property type="entry name" value="THIOESTERASE 1/PROTEASE 1/LYSOPHOSPHOLIPASE L1"/>
    <property type="match status" value="1"/>
</dbReference>
<dbReference type="GO" id="GO:0004622">
    <property type="term" value="F:phosphatidylcholine lysophospholipase activity"/>
    <property type="evidence" value="ECO:0007669"/>
    <property type="project" value="TreeGrafter"/>
</dbReference>
<dbReference type="Pfam" id="PF13472">
    <property type="entry name" value="Lipase_GDSL_2"/>
    <property type="match status" value="1"/>
</dbReference>
<organism evidence="3 4">
    <name type="scientific">Actinosynnema pretiosum</name>
    <dbReference type="NCBI Taxonomy" id="42197"/>
    <lineage>
        <taxon>Bacteria</taxon>
        <taxon>Bacillati</taxon>
        <taxon>Actinomycetota</taxon>
        <taxon>Actinomycetes</taxon>
        <taxon>Pseudonocardiales</taxon>
        <taxon>Pseudonocardiaceae</taxon>
        <taxon>Actinosynnema</taxon>
    </lineage>
</organism>
<dbReference type="EMBL" id="CP023445">
    <property type="protein sequence ID" value="ATE53440.1"/>
    <property type="molecule type" value="Genomic_DNA"/>
</dbReference>
<sequence>MTRPDAVRPDAVRPGTARRAALAALLSALTLLCGFLITVPASQAAAAAPVRIMPLGDSITGSPGCWRALLDVDLKAAGYTNIDFVGTLPSQGCGIPHDGDNEGHGGLLVTNVASQNQLVPWLQATSPDIVVMHFGTNDVWSNIAPATILAAYGKLVDQMRAQNPAMRILIAKLIPMGTPQCADCGQRVVAFNAAIQPWATSKTTAASPIVVVDQWTGFDTATDTYDGVHPNASGDRKIANRWFPVLRDALGGVLPTTTTGGTTTTTGGVTTTTIPPPTGSCAASVTVVNRWQGGFQADVVFRNTSTVASTAWSVRFSLGSGMSVAQAWNGTATTSGSVATVANAAWNGSVAPAGSATAGIIVNGDPTSWTPSASCVKS</sequence>
<dbReference type="Gene3D" id="2.60.40.290">
    <property type="match status" value="1"/>
</dbReference>
<dbReference type="Pfam" id="PF00553">
    <property type="entry name" value="CBM_2"/>
    <property type="match status" value="1"/>
</dbReference>
<protein>
    <submittedName>
        <fullName evidence="3">Cellulose-binding protein</fullName>
    </submittedName>
</protein>
<gene>
    <name evidence="3" type="ORF">CNX65_09140</name>
</gene>
<feature type="region of interest" description="Disordered" evidence="1">
    <location>
        <begin position="254"/>
        <end position="275"/>
    </location>
</feature>
<dbReference type="GO" id="GO:0004553">
    <property type="term" value="F:hydrolase activity, hydrolyzing O-glycosyl compounds"/>
    <property type="evidence" value="ECO:0007669"/>
    <property type="project" value="InterPro"/>
</dbReference>